<dbReference type="InterPro" id="IPR003329">
    <property type="entry name" value="Cytidylyl_trans"/>
</dbReference>
<name>A0A7S3B0V2_9EUKA</name>
<dbReference type="SUPFAM" id="SSF53448">
    <property type="entry name" value="Nucleotide-diphospho-sugar transferases"/>
    <property type="match status" value="1"/>
</dbReference>
<sequence length="237" mass="26294">MADANLRVIAVIPARGGSVSIPKKNIKPLLGRPLIDWVIAPALNSGIFTEVWVSTDDDTIEQSALESGARVHRRAAETATATASTESAMKDFIDVHPDFDVLCLIQATSPLIVPDDFTKGISLLRKQNADSLVTAVRAHRFLWHVDSDTGEAKANNYDPTKRPRRQDWDGELIENGAFYFTRKATWEKYGCRLGGKIALYEMAEHTLTELDSLVDWEIVTHMVADYGFWPPGKSKPA</sequence>
<dbReference type="Gene3D" id="3.90.550.10">
    <property type="entry name" value="Spore Coat Polysaccharide Biosynthesis Protein SpsA, Chain A"/>
    <property type="match status" value="1"/>
</dbReference>
<protein>
    <recommendedName>
        <fullName evidence="2">N-acylneuraminate cytidylyltransferase</fullName>
    </recommendedName>
</protein>
<dbReference type="AlphaFoldDB" id="A0A7S3B0V2"/>
<evidence type="ECO:0008006" key="2">
    <source>
        <dbReference type="Google" id="ProtNLM"/>
    </source>
</evidence>
<gene>
    <name evidence="1" type="ORF">HERI1096_LOCUS22159</name>
</gene>
<proteinExistence type="predicted"/>
<dbReference type="EMBL" id="HBHX01039948">
    <property type="protein sequence ID" value="CAE0121458.1"/>
    <property type="molecule type" value="Transcribed_RNA"/>
</dbReference>
<dbReference type="InterPro" id="IPR050793">
    <property type="entry name" value="CMP-NeuNAc_synthase"/>
</dbReference>
<reference evidence="1" key="1">
    <citation type="submission" date="2021-01" db="EMBL/GenBank/DDBJ databases">
        <authorList>
            <person name="Corre E."/>
            <person name="Pelletier E."/>
            <person name="Niang G."/>
            <person name="Scheremetjew M."/>
            <person name="Finn R."/>
            <person name="Kale V."/>
            <person name="Holt S."/>
            <person name="Cochrane G."/>
            <person name="Meng A."/>
            <person name="Brown T."/>
            <person name="Cohen L."/>
        </authorList>
    </citation>
    <scope>NUCLEOTIDE SEQUENCE</scope>
    <source>
        <strain evidence="1">CCMP281</strain>
    </source>
</reference>
<dbReference type="PANTHER" id="PTHR21485:SF3">
    <property type="entry name" value="N-ACYLNEURAMINATE CYTIDYLYLTRANSFERASE"/>
    <property type="match status" value="1"/>
</dbReference>
<dbReference type="Pfam" id="PF02348">
    <property type="entry name" value="CTP_transf_3"/>
    <property type="match status" value="1"/>
</dbReference>
<accession>A0A7S3B0V2</accession>
<evidence type="ECO:0000313" key="1">
    <source>
        <dbReference type="EMBL" id="CAE0121458.1"/>
    </source>
</evidence>
<dbReference type="PANTHER" id="PTHR21485">
    <property type="entry name" value="HAD SUPERFAMILY MEMBERS CMAS AND KDSC"/>
    <property type="match status" value="1"/>
</dbReference>
<organism evidence="1">
    <name type="scientific">Haptolina ericina</name>
    <dbReference type="NCBI Taxonomy" id="156174"/>
    <lineage>
        <taxon>Eukaryota</taxon>
        <taxon>Haptista</taxon>
        <taxon>Haptophyta</taxon>
        <taxon>Prymnesiophyceae</taxon>
        <taxon>Prymnesiales</taxon>
        <taxon>Prymnesiaceae</taxon>
        <taxon>Haptolina</taxon>
    </lineage>
</organism>
<dbReference type="CDD" id="cd02513">
    <property type="entry name" value="CMP-NeuAc_Synthase"/>
    <property type="match status" value="1"/>
</dbReference>
<dbReference type="GO" id="GO:0008781">
    <property type="term" value="F:N-acylneuraminate cytidylyltransferase activity"/>
    <property type="evidence" value="ECO:0007669"/>
    <property type="project" value="TreeGrafter"/>
</dbReference>
<dbReference type="InterPro" id="IPR029044">
    <property type="entry name" value="Nucleotide-diphossugar_trans"/>
</dbReference>